<proteinExistence type="predicted"/>
<dbReference type="GO" id="GO:0005829">
    <property type="term" value="C:cytosol"/>
    <property type="evidence" value="ECO:0007669"/>
    <property type="project" value="TreeGrafter"/>
</dbReference>
<dbReference type="InterPro" id="IPR041492">
    <property type="entry name" value="HAD_2"/>
</dbReference>
<keyword evidence="1" id="KW-0378">Hydrolase</keyword>
<feature type="non-terminal residue" evidence="1">
    <location>
        <position position="148"/>
    </location>
</feature>
<dbReference type="SUPFAM" id="SSF56784">
    <property type="entry name" value="HAD-like"/>
    <property type="match status" value="1"/>
</dbReference>
<name>A0A955LX87_UNCKA</name>
<dbReference type="Pfam" id="PF13419">
    <property type="entry name" value="HAD_2"/>
    <property type="match status" value="1"/>
</dbReference>
<dbReference type="InterPro" id="IPR023198">
    <property type="entry name" value="PGP-like_dom2"/>
</dbReference>
<dbReference type="Gene3D" id="1.10.150.240">
    <property type="entry name" value="Putative phosphatase, domain 2"/>
    <property type="match status" value="1"/>
</dbReference>
<reference evidence="1" key="2">
    <citation type="journal article" date="2021" name="Microbiome">
        <title>Successional dynamics and alternative stable states in a saline activated sludge microbial community over 9 years.</title>
        <authorList>
            <person name="Wang Y."/>
            <person name="Ye J."/>
            <person name="Ju F."/>
            <person name="Liu L."/>
            <person name="Boyd J.A."/>
            <person name="Deng Y."/>
            <person name="Parks D.H."/>
            <person name="Jiang X."/>
            <person name="Yin X."/>
            <person name="Woodcroft B.J."/>
            <person name="Tyson G.W."/>
            <person name="Hugenholtz P."/>
            <person name="Polz M.F."/>
            <person name="Zhang T."/>
        </authorList>
    </citation>
    <scope>NUCLEOTIDE SEQUENCE</scope>
    <source>
        <strain evidence="1">HKST-UBA02</strain>
    </source>
</reference>
<evidence type="ECO:0000313" key="2">
    <source>
        <dbReference type="Proteomes" id="UP000699691"/>
    </source>
</evidence>
<dbReference type="InterPro" id="IPR036412">
    <property type="entry name" value="HAD-like_sf"/>
</dbReference>
<dbReference type="PANTHER" id="PTHR43434:SF13">
    <property type="entry name" value="PHOSPHOGLYCOLATE PHOSPHATASE"/>
    <property type="match status" value="1"/>
</dbReference>
<sequence length="148" mass="17222">MKAVIFDFDGTLTDIHKNWDESVQLINQALTKHKLRTFTSNELLELRRKQTKEMIQALNIPFYKAPFLIPKLFSELRHIFPHPIAYQPMIDELVTIRSLVNIVGILTSNTYESVSHFLDKHNLTPTFDFVVSNKNVFGKHQSLTKLLK</sequence>
<comment type="caution">
    <text evidence="1">The sequence shown here is derived from an EMBL/GenBank/DDBJ whole genome shotgun (WGS) entry which is preliminary data.</text>
</comment>
<dbReference type="InterPro" id="IPR023214">
    <property type="entry name" value="HAD_sf"/>
</dbReference>
<dbReference type="Gene3D" id="3.40.50.1000">
    <property type="entry name" value="HAD superfamily/HAD-like"/>
    <property type="match status" value="1"/>
</dbReference>
<dbReference type="InterPro" id="IPR050155">
    <property type="entry name" value="HAD-like_hydrolase_sf"/>
</dbReference>
<dbReference type="GO" id="GO:0008967">
    <property type="term" value="F:phosphoglycolate phosphatase activity"/>
    <property type="evidence" value="ECO:0007669"/>
    <property type="project" value="TreeGrafter"/>
</dbReference>
<evidence type="ECO:0000313" key="1">
    <source>
        <dbReference type="EMBL" id="MCA9397844.1"/>
    </source>
</evidence>
<protein>
    <submittedName>
        <fullName evidence="1">HAD hydrolase-like protein</fullName>
    </submittedName>
</protein>
<reference evidence="1" key="1">
    <citation type="submission" date="2020-04" db="EMBL/GenBank/DDBJ databases">
        <authorList>
            <person name="Zhang T."/>
        </authorList>
    </citation>
    <scope>NUCLEOTIDE SEQUENCE</scope>
    <source>
        <strain evidence="1">HKST-UBA02</strain>
    </source>
</reference>
<dbReference type="GO" id="GO:0006281">
    <property type="term" value="P:DNA repair"/>
    <property type="evidence" value="ECO:0007669"/>
    <property type="project" value="TreeGrafter"/>
</dbReference>
<dbReference type="EMBL" id="JAGQKY010000165">
    <property type="protein sequence ID" value="MCA9397844.1"/>
    <property type="molecule type" value="Genomic_DNA"/>
</dbReference>
<organism evidence="1 2">
    <name type="scientific">candidate division WWE3 bacterium</name>
    <dbReference type="NCBI Taxonomy" id="2053526"/>
    <lineage>
        <taxon>Bacteria</taxon>
        <taxon>Katanobacteria</taxon>
    </lineage>
</organism>
<accession>A0A955LX87</accession>
<dbReference type="AlphaFoldDB" id="A0A955LX87"/>
<gene>
    <name evidence="1" type="ORF">KC573_03365</name>
</gene>
<dbReference type="Proteomes" id="UP000699691">
    <property type="component" value="Unassembled WGS sequence"/>
</dbReference>
<dbReference type="PANTHER" id="PTHR43434">
    <property type="entry name" value="PHOSPHOGLYCOLATE PHOSPHATASE"/>
    <property type="match status" value="1"/>
</dbReference>